<organism evidence="2">
    <name type="scientific">Perkinsus marinus (strain ATCC 50983 / TXsc)</name>
    <dbReference type="NCBI Taxonomy" id="423536"/>
    <lineage>
        <taxon>Eukaryota</taxon>
        <taxon>Sar</taxon>
        <taxon>Alveolata</taxon>
        <taxon>Perkinsozoa</taxon>
        <taxon>Perkinsea</taxon>
        <taxon>Perkinsida</taxon>
        <taxon>Perkinsidae</taxon>
        <taxon>Perkinsus</taxon>
    </lineage>
</organism>
<evidence type="ECO:0000313" key="1">
    <source>
        <dbReference type="EMBL" id="EER11709.1"/>
    </source>
</evidence>
<evidence type="ECO:0000313" key="2">
    <source>
        <dbReference type="Proteomes" id="UP000007800"/>
    </source>
</evidence>
<accession>C5KUZ4</accession>
<reference evidence="1 2" key="1">
    <citation type="submission" date="2008-07" db="EMBL/GenBank/DDBJ databases">
        <authorList>
            <person name="El-Sayed N."/>
            <person name="Caler E."/>
            <person name="Inman J."/>
            <person name="Amedeo P."/>
            <person name="Hass B."/>
            <person name="Wortman J."/>
        </authorList>
    </citation>
    <scope>NUCLEOTIDE SEQUENCE [LARGE SCALE GENOMIC DNA]</scope>
    <source>
        <strain evidence="2">ATCC 50983 / TXsc</strain>
    </source>
</reference>
<dbReference type="InParanoid" id="C5KUZ4"/>
<gene>
    <name evidence="1" type="ORF">Pmar_PMAR002312</name>
</gene>
<name>C5KUZ4_PERM5</name>
<protein>
    <submittedName>
        <fullName evidence="1">Uncharacterized protein</fullName>
    </submittedName>
</protein>
<dbReference type="GeneID" id="9047133"/>
<dbReference type="OrthoDB" id="441016at2759"/>
<sequence length="127" mass="14651">QTPPMLRLTLRNHQSFYRSLQVKSSLSKSLTVVKAEGLPFLTWYGIWYTLGVTLCHTSVSCRPELYNKALTVMKAVNLDRLVDVDRIDPAIGKWTLIFVMNNILEIPRLPFVLASYAWWKRAVVTRL</sequence>
<dbReference type="AlphaFoldDB" id="C5KUZ4"/>
<keyword evidence="2" id="KW-1185">Reference proteome</keyword>
<dbReference type="Proteomes" id="UP000007800">
    <property type="component" value="Unassembled WGS sequence"/>
</dbReference>
<feature type="non-terminal residue" evidence="1">
    <location>
        <position position="1"/>
    </location>
</feature>
<proteinExistence type="predicted"/>
<dbReference type="RefSeq" id="XP_002779914.1">
    <property type="nucleotide sequence ID" value="XM_002779868.1"/>
</dbReference>
<dbReference type="EMBL" id="GG676384">
    <property type="protein sequence ID" value="EER11709.1"/>
    <property type="molecule type" value="Genomic_DNA"/>
</dbReference>